<reference evidence="3" key="1">
    <citation type="submission" date="2011-05" db="EMBL/GenBank/DDBJ databases">
        <authorList>
            <person name="Richards S.R."/>
            <person name="Qu J."/>
            <person name="Jiang H."/>
            <person name="Jhangiani S.N."/>
            <person name="Agravi P."/>
            <person name="Goodspeed R."/>
            <person name="Gross S."/>
            <person name="Mandapat C."/>
            <person name="Jackson L."/>
            <person name="Mathew T."/>
            <person name="Pu L."/>
            <person name="Thornton R."/>
            <person name="Saada N."/>
            <person name="Wilczek-Boney K.B."/>
            <person name="Lee S."/>
            <person name="Kovar C."/>
            <person name="Wu Y."/>
            <person name="Scherer S.E."/>
            <person name="Worley K.C."/>
            <person name="Muzny D.M."/>
            <person name="Gibbs R."/>
        </authorList>
    </citation>
    <scope>NUCLEOTIDE SEQUENCE</scope>
    <source>
        <strain evidence="3">Brora</strain>
    </source>
</reference>
<evidence type="ECO:0000313" key="3">
    <source>
        <dbReference type="Proteomes" id="UP000014500"/>
    </source>
</evidence>
<keyword evidence="1" id="KW-0472">Membrane</keyword>
<organism evidence="2 3">
    <name type="scientific">Strigamia maritima</name>
    <name type="common">European centipede</name>
    <name type="synonym">Geophilus maritimus</name>
    <dbReference type="NCBI Taxonomy" id="126957"/>
    <lineage>
        <taxon>Eukaryota</taxon>
        <taxon>Metazoa</taxon>
        <taxon>Ecdysozoa</taxon>
        <taxon>Arthropoda</taxon>
        <taxon>Myriapoda</taxon>
        <taxon>Chilopoda</taxon>
        <taxon>Pleurostigmophora</taxon>
        <taxon>Geophilomorpha</taxon>
        <taxon>Linotaeniidae</taxon>
        <taxon>Strigamia</taxon>
    </lineage>
</organism>
<keyword evidence="1" id="KW-0812">Transmembrane</keyword>
<keyword evidence="1" id="KW-1133">Transmembrane helix</keyword>
<dbReference type="AlphaFoldDB" id="T1J5J0"/>
<sequence length="103" mass="12251">MYLNKNSMMIHTAPFLNRKTVFYAGKMSISRCAILVEDLLRMILRSALAFQRNHWICPLNTPEFLFLKFILYFIHLYSKLFLVLFTCIQSFFCILSTKEIKND</sequence>
<dbReference type="EMBL" id="JH431865">
    <property type="status" value="NOT_ANNOTATED_CDS"/>
    <property type="molecule type" value="Genomic_DNA"/>
</dbReference>
<evidence type="ECO:0000256" key="1">
    <source>
        <dbReference type="SAM" id="Phobius"/>
    </source>
</evidence>
<keyword evidence="3" id="KW-1185">Reference proteome</keyword>
<reference evidence="2" key="2">
    <citation type="submission" date="2015-02" db="UniProtKB">
        <authorList>
            <consortium name="EnsemblMetazoa"/>
        </authorList>
    </citation>
    <scope>IDENTIFICATION</scope>
</reference>
<dbReference type="EnsemblMetazoa" id="SMAR008892-RA">
    <property type="protein sequence ID" value="SMAR008892-PA"/>
    <property type="gene ID" value="SMAR008892"/>
</dbReference>
<proteinExistence type="predicted"/>
<feature type="transmembrane region" description="Helical" evidence="1">
    <location>
        <begin position="69"/>
        <end position="95"/>
    </location>
</feature>
<evidence type="ECO:0000313" key="2">
    <source>
        <dbReference type="EnsemblMetazoa" id="SMAR008892-PA"/>
    </source>
</evidence>
<name>T1J5J0_STRMM</name>
<accession>T1J5J0</accession>
<protein>
    <submittedName>
        <fullName evidence="2">Uncharacterized protein</fullName>
    </submittedName>
</protein>
<dbReference type="Proteomes" id="UP000014500">
    <property type="component" value="Unassembled WGS sequence"/>
</dbReference>
<dbReference type="HOGENOM" id="CLU_2267096_0_0_1"/>